<comment type="caution">
    <text evidence="4">The sequence shown here is derived from an EMBL/GenBank/DDBJ whole genome shotgun (WGS) entry which is preliminary data.</text>
</comment>
<protein>
    <submittedName>
        <fullName evidence="4">Uncharacterized protein</fullName>
    </submittedName>
</protein>
<sequence>MPQNPHYKPLDNYCASVGDGIKVGLDVVFIDLAQKLRSSVELSSDDVEEYIAQLSELEEMGYDCTRLWERFDSLRGFSAQEQAASLKLEEITSTRRDKEMKATLTHTRITELEAELKRLEDASKTQQEEIETLNVNYTRQEKEKILQDFRSAATAPWCCKSDRGGPFKHEHNAILYYCGSFSYTFLILLNPPPCYAAVQRAT</sequence>
<evidence type="ECO:0000313" key="5">
    <source>
        <dbReference type="Proteomes" id="UP001177140"/>
    </source>
</evidence>
<evidence type="ECO:0000256" key="1">
    <source>
        <dbReference type="ARBA" id="ARBA00022448"/>
    </source>
</evidence>
<organism evidence="4 5">
    <name type="scientific">Papaver nudicaule</name>
    <name type="common">Iceland poppy</name>
    <dbReference type="NCBI Taxonomy" id="74823"/>
    <lineage>
        <taxon>Eukaryota</taxon>
        <taxon>Viridiplantae</taxon>
        <taxon>Streptophyta</taxon>
        <taxon>Embryophyta</taxon>
        <taxon>Tracheophyta</taxon>
        <taxon>Spermatophyta</taxon>
        <taxon>Magnoliopsida</taxon>
        <taxon>Ranunculales</taxon>
        <taxon>Papaveraceae</taxon>
        <taxon>Papaveroideae</taxon>
        <taxon>Papaver</taxon>
    </lineage>
</organism>
<feature type="non-terminal residue" evidence="4">
    <location>
        <position position="1"/>
    </location>
</feature>
<evidence type="ECO:0000313" key="4">
    <source>
        <dbReference type="EMBL" id="MCL7046046.1"/>
    </source>
</evidence>
<dbReference type="Proteomes" id="UP001177140">
    <property type="component" value="Unassembled WGS sequence"/>
</dbReference>
<keyword evidence="3" id="KW-0175">Coiled coil</keyword>
<dbReference type="Pfam" id="PF05266">
    <property type="entry name" value="DUF724"/>
    <property type="match status" value="1"/>
</dbReference>
<dbReference type="InterPro" id="IPR007930">
    <property type="entry name" value="DUF724"/>
</dbReference>
<dbReference type="AlphaFoldDB" id="A0AA41VRB3"/>
<proteinExistence type="predicted"/>
<accession>A0AA41VRB3</accession>
<evidence type="ECO:0000256" key="2">
    <source>
        <dbReference type="ARBA" id="ARBA00022604"/>
    </source>
</evidence>
<reference evidence="4" key="1">
    <citation type="submission" date="2022-03" db="EMBL/GenBank/DDBJ databases">
        <title>A functionally conserved STORR gene fusion in Papaver species that diverged 16.8 million years ago.</title>
        <authorList>
            <person name="Catania T."/>
        </authorList>
    </citation>
    <scope>NUCLEOTIDE SEQUENCE</scope>
    <source>
        <strain evidence="4">S-191538</strain>
    </source>
</reference>
<evidence type="ECO:0000256" key="3">
    <source>
        <dbReference type="SAM" id="Coils"/>
    </source>
</evidence>
<dbReference type="EMBL" id="JAJJMA010276713">
    <property type="protein sequence ID" value="MCL7046046.1"/>
    <property type="molecule type" value="Genomic_DNA"/>
</dbReference>
<feature type="coiled-coil region" evidence="3">
    <location>
        <begin position="102"/>
        <end position="143"/>
    </location>
</feature>
<keyword evidence="5" id="KW-1185">Reference proteome</keyword>
<name>A0AA41VRB3_PAPNU</name>
<keyword evidence="1" id="KW-0813">Transport</keyword>
<gene>
    <name evidence="4" type="ORF">MKW94_020282</name>
</gene>
<keyword evidence="2" id="KW-0341">Growth regulation</keyword>